<comment type="caution">
    <text evidence="1">The sequence shown here is derived from an EMBL/GenBank/DDBJ whole genome shotgun (WGS) entry which is preliminary data.</text>
</comment>
<reference evidence="1 2" key="1">
    <citation type="submission" date="2018-09" db="EMBL/GenBank/DDBJ databases">
        <title>Phylogeny of the Shewanellaceae, and recommendation for two new genera, Pseudoshewanella and Parashewanella.</title>
        <authorList>
            <person name="Wang G."/>
        </authorList>
    </citation>
    <scope>NUCLEOTIDE SEQUENCE [LARGE SCALE GENOMIC DNA]</scope>
    <source>
        <strain evidence="1 2">C51</strain>
    </source>
</reference>
<dbReference type="Proteomes" id="UP000281474">
    <property type="component" value="Unassembled WGS sequence"/>
</dbReference>
<organism evidence="1 2">
    <name type="scientific">Parashewanella curva</name>
    <dbReference type="NCBI Taxonomy" id="2338552"/>
    <lineage>
        <taxon>Bacteria</taxon>
        <taxon>Pseudomonadati</taxon>
        <taxon>Pseudomonadota</taxon>
        <taxon>Gammaproteobacteria</taxon>
        <taxon>Alteromonadales</taxon>
        <taxon>Shewanellaceae</taxon>
        <taxon>Parashewanella</taxon>
    </lineage>
</organism>
<accession>A0A3L8PS85</accession>
<dbReference type="EMBL" id="QZEI01000085">
    <property type="protein sequence ID" value="RLV58255.1"/>
    <property type="molecule type" value="Genomic_DNA"/>
</dbReference>
<dbReference type="RefSeq" id="WP_121840436.1">
    <property type="nucleotide sequence ID" value="NZ_ML014834.1"/>
</dbReference>
<gene>
    <name evidence="1" type="ORF">D5018_18295</name>
</gene>
<keyword evidence="2" id="KW-1185">Reference proteome</keyword>
<dbReference type="AlphaFoldDB" id="A0A3L8PS85"/>
<sequence length="211" mass="24052">MIKSLFAERAVAIAKELCPDIINKVSCVIKVSGEKKTTVANWVFSRKAPPKAKKLTIADRFGVDTSYLFDGDDFSLPITKYIPEHNCYSVPLIEHTQIKVLFEAKSKPLPVYQRFTTSLLRSDPLDYEPNRTYCLLATTDIQYPPMILDNNIIIFNLSSVIKRLQYYLCMGETTQLLWLDSQGYYVDSKGSNYNIKASDVLMPVVQVVSRY</sequence>
<dbReference type="OrthoDB" id="6397796at2"/>
<evidence type="ECO:0000313" key="1">
    <source>
        <dbReference type="EMBL" id="RLV58255.1"/>
    </source>
</evidence>
<evidence type="ECO:0000313" key="2">
    <source>
        <dbReference type="Proteomes" id="UP000281474"/>
    </source>
</evidence>
<name>A0A3L8PS85_9GAMM</name>
<protein>
    <submittedName>
        <fullName evidence="1">Uncharacterized protein</fullName>
    </submittedName>
</protein>
<proteinExistence type="predicted"/>